<dbReference type="EMBL" id="JABVEC010000003">
    <property type="protein sequence ID" value="MBC6465277.1"/>
    <property type="molecule type" value="Genomic_DNA"/>
</dbReference>
<keyword evidence="1" id="KW-0472">Membrane</keyword>
<evidence type="ECO:0000313" key="2">
    <source>
        <dbReference type="EMBL" id="MBC6465277.1"/>
    </source>
</evidence>
<dbReference type="Gene3D" id="1.20.120.1630">
    <property type="match status" value="1"/>
</dbReference>
<accession>A0ABR7LKA3</accession>
<organism evidence="2 3">
    <name type="scientific">Actinomadura alba</name>
    <dbReference type="NCBI Taxonomy" id="406431"/>
    <lineage>
        <taxon>Bacteria</taxon>
        <taxon>Bacillati</taxon>
        <taxon>Actinomycetota</taxon>
        <taxon>Actinomycetes</taxon>
        <taxon>Streptosporangiales</taxon>
        <taxon>Thermomonosporaceae</taxon>
        <taxon>Actinomadura</taxon>
    </lineage>
</organism>
<protein>
    <recommendedName>
        <fullName evidence="4">Isoprenylcysteine carboxylmethyltransferase family protein</fullName>
    </recommendedName>
</protein>
<keyword evidence="1" id="KW-1133">Transmembrane helix</keyword>
<gene>
    <name evidence="2" type="ORF">HKK74_07205</name>
</gene>
<dbReference type="RefSeq" id="WP_187242270.1">
    <property type="nucleotide sequence ID" value="NZ_BAAAOK010000014.1"/>
</dbReference>
<reference evidence="2 3" key="1">
    <citation type="submission" date="2020-06" db="EMBL/GenBank/DDBJ databases">
        <title>Actinomadura xiongansis sp. nov., isolated from soil of Baiyangdian.</title>
        <authorList>
            <person name="Zhang X."/>
        </authorList>
    </citation>
    <scope>NUCLEOTIDE SEQUENCE [LARGE SCALE GENOMIC DNA]</scope>
    <source>
        <strain evidence="2 3">HBUM206468</strain>
    </source>
</reference>
<evidence type="ECO:0000313" key="3">
    <source>
        <dbReference type="Proteomes" id="UP000805614"/>
    </source>
</evidence>
<evidence type="ECO:0000256" key="1">
    <source>
        <dbReference type="SAM" id="Phobius"/>
    </source>
</evidence>
<evidence type="ECO:0008006" key="4">
    <source>
        <dbReference type="Google" id="ProtNLM"/>
    </source>
</evidence>
<dbReference type="Proteomes" id="UP000805614">
    <property type="component" value="Unassembled WGS sequence"/>
</dbReference>
<feature type="transmembrane region" description="Helical" evidence="1">
    <location>
        <begin position="12"/>
        <end position="39"/>
    </location>
</feature>
<comment type="caution">
    <text evidence="2">The sequence shown here is derived from an EMBL/GenBank/DDBJ whole genome shotgun (WGS) entry which is preliminary data.</text>
</comment>
<sequence length="86" mass="8868">MLAPVFGVRSATWPGAVAVAAGLPAMAGLGIVATASVALGERNLSPFPKPKEEAALVEHGIFSIVRHPIYGGVSLSSMRSAWPSRE</sequence>
<name>A0ABR7LKA3_9ACTN</name>
<keyword evidence="3" id="KW-1185">Reference proteome</keyword>
<keyword evidence="1" id="KW-0812">Transmembrane</keyword>
<proteinExistence type="predicted"/>